<sequence>MIETEDLITTCRRSTFYSSDEEFKTRDIEIICRRGKEILAIAKFREWDTCGGYFSDGQSFVMSADERTQADYECAEMIMDHWVEDGHPLESGEPLIIFDRLVIAIPYTGIWPALTAAIDKAFKRRGGTMVLKAFPLEWEGAADGRPVADEPMFARRLTAMRKLYRQRLGMQDIPDNSDGWMWKAIGHSMPPSSTKVNRSEGMVGDLEG</sequence>
<dbReference type="EMBL" id="WXFA01000068">
    <property type="protein sequence ID" value="MBM3096070.1"/>
    <property type="molecule type" value="Genomic_DNA"/>
</dbReference>
<dbReference type="Proteomes" id="UP000744980">
    <property type="component" value="Unassembled WGS sequence"/>
</dbReference>
<gene>
    <name evidence="1" type="ORF">GFB56_35975</name>
</gene>
<dbReference type="RefSeq" id="WP_203530064.1">
    <property type="nucleotide sequence ID" value="NZ_CP083370.1"/>
</dbReference>
<accession>A0AAW4FXC2</accession>
<comment type="caution">
    <text evidence="1">The sequence shown here is derived from an EMBL/GenBank/DDBJ whole genome shotgun (WGS) entry which is preliminary data.</text>
</comment>
<evidence type="ECO:0000313" key="1">
    <source>
        <dbReference type="EMBL" id="MBM3096070.1"/>
    </source>
</evidence>
<dbReference type="AlphaFoldDB" id="A0AAW4FXC2"/>
<reference evidence="1 2" key="1">
    <citation type="submission" date="2020-01" db="EMBL/GenBank/DDBJ databases">
        <title>Draft genome assembly of Ensifer adhaerens T173.</title>
        <authorList>
            <person name="Craig J.E."/>
            <person name="Stinchcombe J.R."/>
        </authorList>
    </citation>
    <scope>NUCLEOTIDE SEQUENCE [LARGE SCALE GENOMIC DNA]</scope>
    <source>
        <strain evidence="1 2">T173</strain>
    </source>
</reference>
<proteinExistence type="predicted"/>
<name>A0AAW4FXC2_9HYPH</name>
<keyword evidence="2" id="KW-1185">Reference proteome</keyword>
<evidence type="ECO:0000313" key="2">
    <source>
        <dbReference type="Proteomes" id="UP000744980"/>
    </source>
</evidence>
<organism evidence="1 2">
    <name type="scientific">Ensifer canadensis</name>
    <dbReference type="NCBI Taxonomy" id="555315"/>
    <lineage>
        <taxon>Bacteria</taxon>
        <taxon>Pseudomonadati</taxon>
        <taxon>Pseudomonadota</taxon>
        <taxon>Alphaproteobacteria</taxon>
        <taxon>Hyphomicrobiales</taxon>
        <taxon>Rhizobiaceae</taxon>
        <taxon>Sinorhizobium/Ensifer group</taxon>
        <taxon>Ensifer</taxon>
    </lineage>
</organism>
<protein>
    <submittedName>
        <fullName evidence="1">Uncharacterized protein</fullName>
    </submittedName>
</protein>